<evidence type="ECO:0000313" key="3">
    <source>
        <dbReference type="Proteomes" id="UP001345013"/>
    </source>
</evidence>
<dbReference type="EMBL" id="JAVRRG010000224">
    <property type="protein sequence ID" value="KAK5077441.1"/>
    <property type="molecule type" value="Genomic_DNA"/>
</dbReference>
<feature type="region of interest" description="Disordered" evidence="1">
    <location>
        <begin position="31"/>
        <end position="57"/>
    </location>
</feature>
<keyword evidence="3" id="KW-1185">Reference proteome</keyword>
<feature type="compositionally biased region" description="Polar residues" evidence="1">
    <location>
        <begin position="45"/>
        <end position="57"/>
    </location>
</feature>
<dbReference type="Proteomes" id="UP001345013">
    <property type="component" value="Unassembled WGS sequence"/>
</dbReference>
<protein>
    <submittedName>
        <fullName evidence="2">Uncharacterized protein</fullName>
    </submittedName>
</protein>
<evidence type="ECO:0000256" key="1">
    <source>
        <dbReference type="SAM" id="MobiDB-lite"/>
    </source>
</evidence>
<accession>A0ABR0JWF0</accession>
<name>A0ABR0JWF0_9EURO</name>
<organism evidence="2 3">
    <name type="scientific">Lithohypha guttulata</name>
    <dbReference type="NCBI Taxonomy" id="1690604"/>
    <lineage>
        <taxon>Eukaryota</taxon>
        <taxon>Fungi</taxon>
        <taxon>Dikarya</taxon>
        <taxon>Ascomycota</taxon>
        <taxon>Pezizomycotina</taxon>
        <taxon>Eurotiomycetes</taxon>
        <taxon>Chaetothyriomycetidae</taxon>
        <taxon>Chaetothyriales</taxon>
        <taxon>Trichomeriaceae</taxon>
        <taxon>Lithohypha</taxon>
    </lineage>
</organism>
<gene>
    <name evidence="2" type="ORF">LTR24_009655</name>
</gene>
<comment type="caution">
    <text evidence="2">The sequence shown here is derived from an EMBL/GenBank/DDBJ whole genome shotgun (WGS) entry which is preliminary data.</text>
</comment>
<reference evidence="2 3" key="1">
    <citation type="submission" date="2023-08" db="EMBL/GenBank/DDBJ databases">
        <title>Black Yeasts Isolated from many extreme environments.</title>
        <authorList>
            <person name="Coleine C."/>
            <person name="Stajich J.E."/>
            <person name="Selbmann L."/>
        </authorList>
    </citation>
    <scope>NUCLEOTIDE SEQUENCE [LARGE SCALE GENOMIC DNA]</scope>
    <source>
        <strain evidence="2 3">CCFEE 5885</strain>
    </source>
</reference>
<proteinExistence type="predicted"/>
<sequence length="282" mass="31744">MTTTPFNSITMRMAPLVEWGMYNPDQFVCEDPTPPKDSTKRKNRAAQSQTQTEPKQISISIRTKQGSGFFPPHPIPSGFPIAVTQPAKVTDPRTASQLGVGFKLVARVVMDEICATKTVDLGHADWTLNTVANHLTELVAPQSWWSSESGLLAKYFLVQETSSTPQYQGQFTLIKLDDEAAFAAWKIRNMAFNQTTPFKLELHFGIDPIDEAFSEAVWEEKDMECWVGEEAFMSFDDSLTYVTSQHTLPHLKPLTEKQQKAISHKMSVKQPSTKAWFPARPF</sequence>
<evidence type="ECO:0000313" key="2">
    <source>
        <dbReference type="EMBL" id="KAK5077441.1"/>
    </source>
</evidence>